<evidence type="ECO:0000256" key="3">
    <source>
        <dbReference type="ARBA" id="ARBA00022490"/>
    </source>
</evidence>
<comment type="similarity">
    <text evidence="2 6">Belongs to the FliS family.</text>
</comment>
<keyword evidence="7" id="KW-0966">Cell projection</keyword>
<dbReference type="PANTHER" id="PTHR34773">
    <property type="entry name" value="FLAGELLAR SECRETION CHAPERONE FLIS"/>
    <property type="match status" value="1"/>
</dbReference>
<dbReference type="NCBIfam" id="TIGR00208">
    <property type="entry name" value="fliS"/>
    <property type="match status" value="1"/>
</dbReference>
<accession>B9L357</accession>
<comment type="subcellular location">
    <subcellularLocation>
        <location evidence="1 6">Cytoplasm</location>
        <location evidence="1 6">Cytosol</location>
    </subcellularLocation>
</comment>
<dbReference type="Proteomes" id="UP000000447">
    <property type="component" value="Plasmid unnamed"/>
</dbReference>
<proteinExistence type="inferred from homology"/>
<evidence type="ECO:0000256" key="2">
    <source>
        <dbReference type="ARBA" id="ARBA00008787"/>
    </source>
</evidence>
<dbReference type="OrthoDB" id="164125at2"/>
<sequence>MPANPYQRYRQVTVETASVAELMVLLYRRAIQVLDEAEEAIHSRDVPRAHARLVFAQEIVAELMASLNLEAGELAQQLLAIYDYLQRRLVEANVRKDPAIVAEVRAFLSSLLEAWEEVAARERVTRPAVPLAASA</sequence>
<dbReference type="GO" id="GO:0005829">
    <property type="term" value="C:cytosol"/>
    <property type="evidence" value="ECO:0007669"/>
    <property type="project" value="UniProtKB-SubCell"/>
</dbReference>
<evidence type="ECO:0000256" key="4">
    <source>
        <dbReference type="ARBA" id="ARBA00022795"/>
    </source>
</evidence>
<reference evidence="7 8" key="1">
    <citation type="journal article" date="2009" name="PLoS ONE">
        <title>Complete genome sequence of the aerobic CO-oxidizing thermophile Thermomicrobium roseum.</title>
        <authorList>
            <person name="Wu D."/>
            <person name="Raymond J."/>
            <person name="Wu M."/>
            <person name="Chatterji S."/>
            <person name="Ren Q."/>
            <person name="Graham J.E."/>
            <person name="Bryant D.A."/>
            <person name="Robb F."/>
            <person name="Colman A."/>
            <person name="Tallon L.J."/>
            <person name="Badger J.H."/>
            <person name="Madupu R."/>
            <person name="Ward N.L."/>
            <person name="Eisen J.A."/>
        </authorList>
    </citation>
    <scope>NUCLEOTIDE SEQUENCE [LARGE SCALE GENOMIC DNA]</scope>
    <source>
        <strain evidence="8">ATCC 27502 / DSM 5159 / P-2</strain>
        <plasmid evidence="7">unnamed</plasmid>
    </source>
</reference>
<keyword evidence="4 6" id="KW-1005">Bacterial flagellum biogenesis</keyword>
<organism evidence="7 8">
    <name type="scientific">Thermomicrobium roseum (strain ATCC 27502 / DSM 5159 / P-2)</name>
    <dbReference type="NCBI Taxonomy" id="309801"/>
    <lineage>
        <taxon>Bacteria</taxon>
        <taxon>Pseudomonadati</taxon>
        <taxon>Thermomicrobiota</taxon>
        <taxon>Thermomicrobia</taxon>
        <taxon>Thermomicrobiales</taxon>
        <taxon>Thermomicrobiaceae</taxon>
        <taxon>Thermomicrobium</taxon>
    </lineage>
</organism>
<evidence type="ECO:0000313" key="7">
    <source>
        <dbReference type="EMBL" id="ACM06636.1"/>
    </source>
</evidence>
<keyword evidence="3 6" id="KW-0963">Cytoplasm</keyword>
<geneLocation type="plasmid" evidence="8">
    <name>Tros</name>
</geneLocation>
<keyword evidence="7" id="KW-0969">Cilium</keyword>
<keyword evidence="7" id="KW-0614">Plasmid</keyword>
<dbReference type="Gene3D" id="1.20.120.340">
    <property type="entry name" value="Flagellar protein FliS"/>
    <property type="match status" value="1"/>
</dbReference>
<keyword evidence="5" id="KW-0143">Chaperone</keyword>
<keyword evidence="8" id="KW-1185">Reference proteome</keyword>
<dbReference type="HOGENOM" id="CLU_080373_3_0_0"/>
<dbReference type="eggNOG" id="COG1516">
    <property type="taxonomic scope" value="Bacteria"/>
</dbReference>
<dbReference type="AlphaFoldDB" id="B9L357"/>
<dbReference type="PIRSF" id="PIRSF039090">
    <property type="entry name" value="Flis"/>
    <property type="match status" value="1"/>
</dbReference>
<dbReference type="Pfam" id="PF02561">
    <property type="entry name" value="FliS"/>
    <property type="match status" value="1"/>
</dbReference>
<evidence type="ECO:0000313" key="8">
    <source>
        <dbReference type="Proteomes" id="UP000000447"/>
    </source>
</evidence>
<dbReference type="PANTHER" id="PTHR34773:SF1">
    <property type="entry name" value="FLAGELLAR SECRETION CHAPERONE FLIS"/>
    <property type="match status" value="1"/>
</dbReference>
<gene>
    <name evidence="7" type="primary">fliS</name>
    <name evidence="7" type="ordered locus">trd_A0221</name>
</gene>
<protein>
    <recommendedName>
        <fullName evidence="6">Flagellar secretion chaperone FliS</fullName>
    </recommendedName>
</protein>
<dbReference type="RefSeq" id="WP_012642623.1">
    <property type="nucleotide sequence ID" value="NC_011961.1"/>
</dbReference>
<evidence type="ECO:0000256" key="6">
    <source>
        <dbReference type="PIRNR" id="PIRNR039090"/>
    </source>
</evidence>
<name>B9L357_THERP</name>
<dbReference type="EMBL" id="CP001276">
    <property type="protein sequence ID" value="ACM06636.1"/>
    <property type="molecule type" value="Genomic_DNA"/>
</dbReference>
<dbReference type="InterPro" id="IPR036584">
    <property type="entry name" value="FliS_sf"/>
</dbReference>
<evidence type="ECO:0000256" key="5">
    <source>
        <dbReference type="ARBA" id="ARBA00023186"/>
    </source>
</evidence>
<dbReference type="KEGG" id="tro:trd_A0221"/>
<dbReference type="GO" id="GO:0044780">
    <property type="term" value="P:bacterial-type flagellum assembly"/>
    <property type="evidence" value="ECO:0007669"/>
    <property type="project" value="InterPro"/>
</dbReference>
<keyword evidence="7" id="KW-0282">Flagellum</keyword>
<dbReference type="SUPFAM" id="SSF101116">
    <property type="entry name" value="Flagellar export chaperone FliS"/>
    <property type="match status" value="1"/>
</dbReference>
<evidence type="ECO:0000256" key="1">
    <source>
        <dbReference type="ARBA" id="ARBA00004514"/>
    </source>
</evidence>
<dbReference type="GO" id="GO:0071973">
    <property type="term" value="P:bacterial-type flagellum-dependent cell motility"/>
    <property type="evidence" value="ECO:0007669"/>
    <property type="project" value="TreeGrafter"/>
</dbReference>
<dbReference type="CDD" id="cd16098">
    <property type="entry name" value="FliS"/>
    <property type="match status" value="1"/>
</dbReference>
<dbReference type="InterPro" id="IPR003713">
    <property type="entry name" value="FliS"/>
</dbReference>